<protein>
    <submittedName>
        <fullName evidence="1">Uncharacterized protein</fullName>
    </submittedName>
</protein>
<sequence>MPWPPPSQPTGAQVSYLYGLCWAAMHSHGVAGEGGGDPEHPAAPSWLALLTQDSGERQVAVWAGSLPAFPSGTEPSADFATVLVCGSMWLLSLTLVPAGRQEAMSALEASRWRASSVSGVPHSQLGSPDSARRLRLSRQLPAALLICSPQATWEA</sequence>
<dbReference type="Proteomes" id="UP001266305">
    <property type="component" value="Unassembled WGS sequence"/>
</dbReference>
<proteinExistence type="predicted"/>
<gene>
    <name evidence="1" type="ORF">P7K49_002187</name>
</gene>
<keyword evidence="2" id="KW-1185">Reference proteome</keyword>
<name>A0ABQ9WHK2_SAGOE</name>
<comment type="caution">
    <text evidence="1">The sequence shown here is derived from an EMBL/GenBank/DDBJ whole genome shotgun (WGS) entry which is preliminary data.</text>
</comment>
<dbReference type="EMBL" id="JASSZA010000001">
    <property type="protein sequence ID" value="KAK2120801.1"/>
    <property type="molecule type" value="Genomic_DNA"/>
</dbReference>
<reference evidence="1 2" key="1">
    <citation type="submission" date="2023-05" db="EMBL/GenBank/DDBJ databases">
        <title>B98-5 Cell Line De Novo Hybrid Assembly: An Optical Mapping Approach.</title>
        <authorList>
            <person name="Kananen K."/>
            <person name="Auerbach J.A."/>
            <person name="Kautto E."/>
            <person name="Blachly J.S."/>
        </authorList>
    </citation>
    <scope>NUCLEOTIDE SEQUENCE [LARGE SCALE GENOMIC DNA]</scope>
    <source>
        <strain evidence="1">B95-8</strain>
        <tissue evidence="1">Cell line</tissue>
    </source>
</reference>
<evidence type="ECO:0000313" key="1">
    <source>
        <dbReference type="EMBL" id="KAK2120801.1"/>
    </source>
</evidence>
<evidence type="ECO:0000313" key="2">
    <source>
        <dbReference type="Proteomes" id="UP001266305"/>
    </source>
</evidence>
<accession>A0ABQ9WHK2</accession>
<organism evidence="1 2">
    <name type="scientific">Saguinus oedipus</name>
    <name type="common">Cotton-top tamarin</name>
    <name type="synonym">Oedipomidas oedipus</name>
    <dbReference type="NCBI Taxonomy" id="9490"/>
    <lineage>
        <taxon>Eukaryota</taxon>
        <taxon>Metazoa</taxon>
        <taxon>Chordata</taxon>
        <taxon>Craniata</taxon>
        <taxon>Vertebrata</taxon>
        <taxon>Euteleostomi</taxon>
        <taxon>Mammalia</taxon>
        <taxon>Eutheria</taxon>
        <taxon>Euarchontoglires</taxon>
        <taxon>Primates</taxon>
        <taxon>Haplorrhini</taxon>
        <taxon>Platyrrhini</taxon>
        <taxon>Cebidae</taxon>
        <taxon>Callitrichinae</taxon>
        <taxon>Saguinus</taxon>
    </lineage>
</organism>